<reference evidence="1" key="1">
    <citation type="submission" date="2020-08" db="EMBL/GenBank/DDBJ databases">
        <title>Multicomponent nature underlies the extraordinary mechanical properties of spider dragline silk.</title>
        <authorList>
            <person name="Kono N."/>
            <person name="Nakamura H."/>
            <person name="Mori M."/>
            <person name="Yoshida Y."/>
            <person name="Ohtoshi R."/>
            <person name="Malay A.D."/>
            <person name="Moran D.A.P."/>
            <person name="Tomita M."/>
            <person name="Numata K."/>
            <person name="Arakawa K."/>
        </authorList>
    </citation>
    <scope>NUCLEOTIDE SEQUENCE</scope>
</reference>
<protein>
    <recommendedName>
        <fullName evidence="3">Transposase</fullName>
    </recommendedName>
</protein>
<dbReference type="AlphaFoldDB" id="A0A8X6VDI3"/>
<gene>
    <name evidence="1" type="primary">AVEN_242476_1</name>
    <name evidence="1" type="ORF">TNCV_5099961</name>
</gene>
<evidence type="ECO:0000313" key="2">
    <source>
        <dbReference type="Proteomes" id="UP000887159"/>
    </source>
</evidence>
<dbReference type="InterPro" id="IPR052709">
    <property type="entry name" value="Transposase-MT_Hybrid"/>
</dbReference>
<dbReference type="PANTHER" id="PTHR46060">
    <property type="entry name" value="MARINER MOS1 TRANSPOSASE-LIKE PROTEIN"/>
    <property type="match status" value="1"/>
</dbReference>
<dbReference type="GO" id="GO:0003676">
    <property type="term" value="F:nucleic acid binding"/>
    <property type="evidence" value="ECO:0007669"/>
    <property type="project" value="InterPro"/>
</dbReference>
<dbReference type="Proteomes" id="UP000887159">
    <property type="component" value="Unassembled WGS sequence"/>
</dbReference>
<sequence length="93" mass="10812">MSRIVSGDETWVSYITPESKHQSMEWRHTFSPVKVKAKQTLSKRKNRTTVFCDQRGVLLVHFMPQGTTINSGAYCTTLRKLRRALQNKRRGML</sequence>
<dbReference type="PANTHER" id="PTHR46060:SF1">
    <property type="entry name" value="MARINER MOS1 TRANSPOSASE-LIKE PROTEIN"/>
    <property type="match status" value="1"/>
</dbReference>
<dbReference type="InterPro" id="IPR036397">
    <property type="entry name" value="RNaseH_sf"/>
</dbReference>
<evidence type="ECO:0008006" key="3">
    <source>
        <dbReference type="Google" id="ProtNLM"/>
    </source>
</evidence>
<organism evidence="1 2">
    <name type="scientific">Trichonephila clavipes</name>
    <name type="common">Golden silk orbweaver</name>
    <name type="synonym">Nephila clavipes</name>
    <dbReference type="NCBI Taxonomy" id="2585209"/>
    <lineage>
        <taxon>Eukaryota</taxon>
        <taxon>Metazoa</taxon>
        <taxon>Ecdysozoa</taxon>
        <taxon>Arthropoda</taxon>
        <taxon>Chelicerata</taxon>
        <taxon>Arachnida</taxon>
        <taxon>Araneae</taxon>
        <taxon>Araneomorphae</taxon>
        <taxon>Entelegynae</taxon>
        <taxon>Araneoidea</taxon>
        <taxon>Nephilidae</taxon>
        <taxon>Trichonephila</taxon>
    </lineage>
</organism>
<dbReference type="InterPro" id="IPR001888">
    <property type="entry name" value="Transposase_1"/>
</dbReference>
<comment type="caution">
    <text evidence="1">The sequence shown here is derived from an EMBL/GenBank/DDBJ whole genome shotgun (WGS) entry which is preliminary data.</text>
</comment>
<evidence type="ECO:0000313" key="1">
    <source>
        <dbReference type="EMBL" id="GFY02135.1"/>
    </source>
</evidence>
<dbReference type="EMBL" id="BMAU01021232">
    <property type="protein sequence ID" value="GFY02135.1"/>
    <property type="molecule type" value="Genomic_DNA"/>
</dbReference>
<dbReference type="Pfam" id="PF01359">
    <property type="entry name" value="Transposase_1"/>
    <property type="match status" value="1"/>
</dbReference>
<proteinExistence type="predicted"/>
<name>A0A8X6VDI3_TRICX</name>
<accession>A0A8X6VDI3</accession>
<keyword evidence="2" id="KW-1185">Reference proteome</keyword>
<dbReference type="Gene3D" id="3.30.420.10">
    <property type="entry name" value="Ribonuclease H-like superfamily/Ribonuclease H"/>
    <property type="match status" value="1"/>
</dbReference>